<name>A0A1N6QRP6_9ACTN</name>
<dbReference type="InterPro" id="IPR025109">
    <property type="entry name" value="DUF4031"/>
</dbReference>
<gene>
    <name evidence="3" type="ORF">SAMN05444858_101450</name>
</gene>
<feature type="region of interest" description="Disordered" evidence="1">
    <location>
        <begin position="87"/>
        <end position="137"/>
    </location>
</feature>
<organism evidence="3 4">
    <name type="scientific">Micromonospora avicenniae</name>
    <dbReference type="NCBI Taxonomy" id="1198245"/>
    <lineage>
        <taxon>Bacteria</taxon>
        <taxon>Bacillati</taxon>
        <taxon>Actinomycetota</taxon>
        <taxon>Actinomycetes</taxon>
        <taxon>Micromonosporales</taxon>
        <taxon>Micromonosporaceae</taxon>
        <taxon>Micromonospora</taxon>
    </lineage>
</organism>
<evidence type="ECO:0000313" key="3">
    <source>
        <dbReference type="EMBL" id="SIQ19218.1"/>
    </source>
</evidence>
<keyword evidence="4" id="KW-1185">Reference proteome</keyword>
<feature type="compositionally biased region" description="Low complexity" evidence="1">
    <location>
        <begin position="127"/>
        <end position="137"/>
    </location>
</feature>
<dbReference type="AlphaFoldDB" id="A0A1N6QRP6"/>
<evidence type="ECO:0000313" key="4">
    <source>
        <dbReference type="Proteomes" id="UP000186004"/>
    </source>
</evidence>
<dbReference type="Proteomes" id="UP000186004">
    <property type="component" value="Unassembled WGS sequence"/>
</dbReference>
<sequence>MLYLDRPAWPSRGRLWSHLISDVSYAELHAFAEALGAPRRGFDRDHYDIPADRFPVAVWLGARVVPSRELVRLLRGAGLRRPKHLVRAAQAGGSATPERVPGWPGPPVRGAGSPVPAAPNGGPAEVTGTARAGRAAR</sequence>
<proteinExistence type="predicted"/>
<evidence type="ECO:0000256" key="1">
    <source>
        <dbReference type="SAM" id="MobiDB-lite"/>
    </source>
</evidence>
<dbReference type="Pfam" id="PF13223">
    <property type="entry name" value="DUF4031"/>
    <property type="match status" value="1"/>
</dbReference>
<dbReference type="STRING" id="1198245.SAMN05444858_101450"/>
<accession>A0A1N6QRP6</accession>
<feature type="domain" description="DUF4031" evidence="2">
    <location>
        <begin position="3"/>
        <end position="75"/>
    </location>
</feature>
<evidence type="ECO:0000259" key="2">
    <source>
        <dbReference type="Pfam" id="PF13223"/>
    </source>
</evidence>
<protein>
    <recommendedName>
        <fullName evidence="2">DUF4031 domain-containing protein</fullName>
    </recommendedName>
</protein>
<reference evidence="3 4" key="1">
    <citation type="submission" date="2017-01" db="EMBL/GenBank/DDBJ databases">
        <authorList>
            <person name="Mah S.A."/>
            <person name="Swanson W.J."/>
            <person name="Moy G.W."/>
            <person name="Vacquier V.D."/>
        </authorList>
    </citation>
    <scope>NUCLEOTIDE SEQUENCE [LARGE SCALE GENOMIC DNA]</scope>
    <source>
        <strain evidence="3 4">DSM 45758</strain>
    </source>
</reference>
<dbReference type="EMBL" id="FTNF01000001">
    <property type="protein sequence ID" value="SIQ19218.1"/>
    <property type="molecule type" value="Genomic_DNA"/>
</dbReference>